<dbReference type="PANTHER" id="PTHR21310:SF57">
    <property type="entry name" value="BLR2944 PROTEIN"/>
    <property type="match status" value="1"/>
</dbReference>
<dbReference type="EMBL" id="SMSJ01000009">
    <property type="protein sequence ID" value="TDH62727.1"/>
    <property type="molecule type" value="Genomic_DNA"/>
</dbReference>
<gene>
    <name evidence="2" type="ORF">E2C06_10000</name>
</gene>
<dbReference type="InterPro" id="IPR041726">
    <property type="entry name" value="ACAD10_11_N"/>
</dbReference>
<accession>A0A4R5QJC5</accession>
<dbReference type="InterPro" id="IPR011009">
    <property type="entry name" value="Kinase-like_dom_sf"/>
</dbReference>
<organism evidence="2 3">
    <name type="scientific">Dankookia rubra</name>
    <dbReference type="NCBI Taxonomy" id="1442381"/>
    <lineage>
        <taxon>Bacteria</taxon>
        <taxon>Pseudomonadati</taxon>
        <taxon>Pseudomonadota</taxon>
        <taxon>Alphaproteobacteria</taxon>
        <taxon>Acetobacterales</taxon>
        <taxon>Roseomonadaceae</taxon>
        <taxon>Dankookia</taxon>
    </lineage>
</organism>
<dbReference type="Gene3D" id="3.90.1200.10">
    <property type="match status" value="1"/>
</dbReference>
<comment type="caution">
    <text evidence="2">The sequence shown here is derived from an EMBL/GenBank/DDBJ whole genome shotgun (WGS) entry which is preliminary data.</text>
</comment>
<evidence type="ECO:0000313" key="2">
    <source>
        <dbReference type="EMBL" id="TDH62727.1"/>
    </source>
</evidence>
<dbReference type="SUPFAM" id="SSF56112">
    <property type="entry name" value="Protein kinase-like (PK-like)"/>
    <property type="match status" value="1"/>
</dbReference>
<dbReference type="InterPro" id="IPR051678">
    <property type="entry name" value="AGP_Transferase"/>
</dbReference>
<dbReference type="GO" id="GO:0016740">
    <property type="term" value="F:transferase activity"/>
    <property type="evidence" value="ECO:0007669"/>
    <property type="project" value="UniProtKB-KW"/>
</dbReference>
<dbReference type="OrthoDB" id="3806873at2"/>
<reference evidence="2 3" key="1">
    <citation type="journal article" date="2016" name="J. Microbiol.">
        <title>Dankookia rubra gen. nov., sp. nov., an alphaproteobacterium isolated from sediment of a shallow stream.</title>
        <authorList>
            <person name="Kim W.H."/>
            <person name="Kim D.H."/>
            <person name="Kang K."/>
            <person name="Ahn T.Y."/>
        </authorList>
    </citation>
    <scope>NUCLEOTIDE SEQUENCE [LARGE SCALE GENOMIC DNA]</scope>
    <source>
        <strain evidence="2 3">JCM30602</strain>
    </source>
</reference>
<keyword evidence="3" id="KW-1185">Reference proteome</keyword>
<evidence type="ECO:0000313" key="3">
    <source>
        <dbReference type="Proteomes" id="UP000295096"/>
    </source>
</evidence>
<dbReference type="Pfam" id="PF01636">
    <property type="entry name" value="APH"/>
    <property type="match status" value="1"/>
</dbReference>
<dbReference type="Proteomes" id="UP000295096">
    <property type="component" value="Unassembled WGS sequence"/>
</dbReference>
<dbReference type="InterPro" id="IPR002575">
    <property type="entry name" value="Aminoglycoside_PTrfase"/>
</dbReference>
<dbReference type="Gene3D" id="3.30.200.20">
    <property type="entry name" value="Phosphorylase Kinase, domain 1"/>
    <property type="match status" value="1"/>
</dbReference>
<keyword evidence="2" id="KW-0808">Transferase</keyword>
<name>A0A4R5QJC5_9PROT</name>
<dbReference type="AlphaFoldDB" id="A0A4R5QJC5"/>
<sequence length="355" mass="37642">MARRRCTAWCWPTSCVGTPRISSTGAPGVDEAARARLAAWLTAEAGAPVVITGMGLLSGGAVQQNWALDVLLGGSPQRWVLRTDNAAVLAVSHSRMAEFALLQAAHAAGVAVPAPLFCCTARDVTGAPFFIMQRVEGIAAGHRLVRAAQGAALAEALGRELARIHSIHPPRADLAFLGAPPADAHVAFVAAQRAALDAAGTPRPVLEWGLRHLERTAPVSGDTVLNHNDFRTGNYMAQGDRVSAILDWEFAAWGDPHADHGWFCAPCWRFGALAQEAGGIGPRTAFYAGYEAASGRAVQHDRVLWWELAATIRWAVVAADQAGRHLSGDTSLELALTGHIVPELEMDVLRMTGIA</sequence>
<feature type="domain" description="Aminoglycoside phosphotransferase" evidence="1">
    <location>
        <begin position="70"/>
        <end position="280"/>
    </location>
</feature>
<dbReference type="PANTHER" id="PTHR21310">
    <property type="entry name" value="AMINOGLYCOSIDE PHOSPHOTRANSFERASE-RELATED-RELATED"/>
    <property type="match status" value="1"/>
</dbReference>
<protein>
    <submittedName>
        <fullName evidence="2">Phosphotransferase family protein</fullName>
    </submittedName>
</protein>
<proteinExistence type="predicted"/>
<dbReference type="CDD" id="cd05154">
    <property type="entry name" value="ACAD10_11_N-like"/>
    <property type="match status" value="1"/>
</dbReference>
<evidence type="ECO:0000259" key="1">
    <source>
        <dbReference type="Pfam" id="PF01636"/>
    </source>
</evidence>